<dbReference type="InterPro" id="IPR037171">
    <property type="entry name" value="NagB/RpiA_transferase-like"/>
</dbReference>
<dbReference type="PANTHER" id="PTHR10233">
    <property type="entry name" value="TRANSLATION INITIATION FACTOR EIF-2B"/>
    <property type="match status" value="1"/>
</dbReference>
<accession>M5GB51</accession>
<feature type="compositionally biased region" description="Low complexity" evidence="10">
    <location>
        <begin position="29"/>
        <end position="38"/>
    </location>
</feature>
<dbReference type="AlphaFoldDB" id="M5GB51"/>
<dbReference type="InterPro" id="IPR000649">
    <property type="entry name" value="IF-2B-related"/>
</dbReference>
<evidence type="ECO:0000256" key="2">
    <source>
        <dbReference type="ARBA" id="ARBA00007251"/>
    </source>
</evidence>
<dbReference type="GO" id="GO:0003743">
    <property type="term" value="F:translation initiation factor activity"/>
    <property type="evidence" value="ECO:0007669"/>
    <property type="project" value="UniProtKB-KW"/>
</dbReference>
<protein>
    <recommendedName>
        <fullName evidence="6">Translation initiation factor eIF2B subunit delta</fullName>
    </recommendedName>
    <alternativeName>
        <fullName evidence="7">eIF2B GDP-GTP exchange factor subunit delta</fullName>
    </alternativeName>
</protein>
<evidence type="ECO:0000256" key="1">
    <source>
        <dbReference type="ARBA" id="ARBA00004514"/>
    </source>
</evidence>
<comment type="similarity">
    <text evidence="2 9">Belongs to the eIF-2B alpha/beta/delta subunits family.</text>
</comment>
<reference evidence="11 12" key="1">
    <citation type="journal article" date="2012" name="Science">
        <title>The Paleozoic origin of enzymatic lignin decomposition reconstructed from 31 fungal genomes.</title>
        <authorList>
            <person name="Floudas D."/>
            <person name="Binder M."/>
            <person name="Riley R."/>
            <person name="Barry K."/>
            <person name="Blanchette R.A."/>
            <person name="Henrissat B."/>
            <person name="Martinez A.T."/>
            <person name="Otillar R."/>
            <person name="Spatafora J.W."/>
            <person name="Yadav J.S."/>
            <person name="Aerts A."/>
            <person name="Benoit I."/>
            <person name="Boyd A."/>
            <person name="Carlson A."/>
            <person name="Copeland A."/>
            <person name="Coutinho P.M."/>
            <person name="de Vries R.P."/>
            <person name="Ferreira P."/>
            <person name="Findley K."/>
            <person name="Foster B."/>
            <person name="Gaskell J."/>
            <person name="Glotzer D."/>
            <person name="Gorecki P."/>
            <person name="Heitman J."/>
            <person name="Hesse C."/>
            <person name="Hori C."/>
            <person name="Igarashi K."/>
            <person name="Jurgens J.A."/>
            <person name="Kallen N."/>
            <person name="Kersten P."/>
            <person name="Kohler A."/>
            <person name="Kuees U."/>
            <person name="Kumar T.K.A."/>
            <person name="Kuo A."/>
            <person name="LaButti K."/>
            <person name="Larrondo L.F."/>
            <person name="Lindquist E."/>
            <person name="Ling A."/>
            <person name="Lombard V."/>
            <person name="Lucas S."/>
            <person name="Lundell T."/>
            <person name="Martin R."/>
            <person name="McLaughlin D.J."/>
            <person name="Morgenstern I."/>
            <person name="Morin E."/>
            <person name="Murat C."/>
            <person name="Nagy L.G."/>
            <person name="Nolan M."/>
            <person name="Ohm R.A."/>
            <person name="Patyshakuliyeva A."/>
            <person name="Rokas A."/>
            <person name="Ruiz-Duenas F.J."/>
            <person name="Sabat G."/>
            <person name="Salamov A."/>
            <person name="Samejima M."/>
            <person name="Schmutz J."/>
            <person name="Slot J.C."/>
            <person name="St John F."/>
            <person name="Stenlid J."/>
            <person name="Sun H."/>
            <person name="Sun S."/>
            <person name="Syed K."/>
            <person name="Tsang A."/>
            <person name="Wiebenga A."/>
            <person name="Young D."/>
            <person name="Pisabarro A."/>
            <person name="Eastwood D.C."/>
            <person name="Martin F."/>
            <person name="Cullen D."/>
            <person name="Grigoriev I.V."/>
            <person name="Hibbett D.S."/>
        </authorList>
    </citation>
    <scope>NUCLEOTIDE SEQUENCE [LARGE SCALE GENOMIC DNA]</scope>
    <source>
        <strain evidence="11 12">DJM-731 SS1</strain>
    </source>
</reference>
<sequence length="432" mass="45946">MTKAERRQQQEKQRAAKAASQPDGGGSTKDGQQAKKSGQQGGQTADQNAPRTPQGQHSAGRGTSVPDASSVPTEKRAKEAIPPPSAPTHSRLFPHLRLPKADILAAASVPGTSKAEIHPSVLRLALQFSSFKITGGNARCIATLTALKTVINSYSTPSGTTLSRHLMTYLSPQISHLVTARPMSASMGNAIRWLKYEVSVLSIDLPEQDAKDHLCERIDTYIRDRITVADRVIEDHAMEKIHDGDVILTYARSSSVEKVLRAAHEAKIVFSVVVVDCDPLFEGKALVAALPPGLSVSYVLLGSLSPVLPTVSLCLFGAHSLLANGGLYSRAGTASVAMMARGRNIPVLVCCETYKFSEKVWGDGVTHNELAIAPTTSPLAPAPTVSLEHINLLYDLTPASYITAVVTEVGLIPPSSVPTVLFRQGVTASQGL</sequence>
<proteinExistence type="inferred from homology"/>
<keyword evidence="12" id="KW-1185">Reference proteome</keyword>
<dbReference type="HOGENOM" id="CLU_016218_3_1_1"/>
<evidence type="ECO:0000256" key="4">
    <source>
        <dbReference type="ARBA" id="ARBA00022540"/>
    </source>
</evidence>
<feature type="compositionally biased region" description="Basic and acidic residues" evidence="10">
    <location>
        <begin position="1"/>
        <end position="14"/>
    </location>
</feature>
<dbReference type="GeneID" id="63689641"/>
<keyword evidence="3" id="KW-0963">Cytoplasm</keyword>
<feature type="region of interest" description="Disordered" evidence="10">
    <location>
        <begin position="1"/>
        <end position="92"/>
    </location>
</feature>
<evidence type="ECO:0000256" key="7">
    <source>
        <dbReference type="ARBA" id="ARBA00044356"/>
    </source>
</evidence>
<dbReference type="Pfam" id="PF01008">
    <property type="entry name" value="IF-2B"/>
    <property type="match status" value="1"/>
</dbReference>
<dbReference type="GO" id="GO:0005829">
    <property type="term" value="C:cytosol"/>
    <property type="evidence" value="ECO:0007669"/>
    <property type="project" value="UniProtKB-SubCell"/>
</dbReference>
<dbReference type="EMBL" id="JH795855">
    <property type="protein sequence ID" value="EJU06159.1"/>
    <property type="molecule type" value="Genomic_DNA"/>
</dbReference>
<organism evidence="11 12">
    <name type="scientific">Dacryopinax primogenitus (strain DJM 731)</name>
    <name type="common">Brown rot fungus</name>
    <dbReference type="NCBI Taxonomy" id="1858805"/>
    <lineage>
        <taxon>Eukaryota</taxon>
        <taxon>Fungi</taxon>
        <taxon>Dikarya</taxon>
        <taxon>Basidiomycota</taxon>
        <taxon>Agaricomycotina</taxon>
        <taxon>Dacrymycetes</taxon>
        <taxon>Dacrymycetales</taxon>
        <taxon>Dacrymycetaceae</taxon>
        <taxon>Dacryopinax</taxon>
    </lineage>
</organism>
<evidence type="ECO:0000313" key="11">
    <source>
        <dbReference type="EMBL" id="EJU06159.1"/>
    </source>
</evidence>
<evidence type="ECO:0000256" key="9">
    <source>
        <dbReference type="RuleBase" id="RU003814"/>
    </source>
</evidence>
<gene>
    <name evidence="11" type="ORF">DACRYDRAFT_44461</name>
</gene>
<dbReference type="OMA" id="MRDYVIC"/>
<dbReference type="Gene3D" id="3.40.50.10470">
    <property type="entry name" value="Translation initiation factor eif-2b, domain 2"/>
    <property type="match status" value="1"/>
</dbReference>
<name>M5GB51_DACPD</name>
<comment type="subcellular location">
    <subcellularLocation>
        <location evidence="1">Cytoplasm</location>
        <location evidence="1">Cytosol</location>
    </subcellularLocation>
</comment>
<evidence type="ECO:0000256" key="5">
    <source>
        <dbReference type="ARBA" id="ARBA00022917"/>
    </source>
</evidence>
<dbReference type="RefSeq" id="XP_040633053.1">
    <property type="nucleotide sequence ID" value="XM_040774579.1"/>
</dbReference>
<evidence type="ECO:0000256" key="6">
    <source>
        <dbReference type="ARBA" id="ARBA00044147"/>
    </source>
</evidence>
<dbReference type="InterPro" id="IPR042529">
    <property type="entry name" value="IF_2B-like_C"/>
</dbReference>
<keyword evidence="4" id="KW-0396">Initiation factor</keyword>
<dbReference type="Proteomes" id="UP000030653">
    <property type="component" value="Unassembled WGS sequence"/>
</dbReference>
<feature type="compositionally biased region" description="Polar residues" evidence="10">
    <location>
        <begin position="44"/>
        <end position="57"/>
    </location>
</feature>
<evidence type="ECO:0000313" key="12">
    <source>
        <dbReference type="Proteomes" id="UP000030653"/>
    </source>
</evidence>
<evidence type="ECO:0000256" key="10">
    <source>
        <dbReference type="SAM" id="MobiDB-lite"/>
    </source>
</evidence>
<dbReference type="OrthoDB" id="10254737at2759"/>
<evidence type="ECO:0000256" key="8">
    <source>
        <dbReference type="ARBA" id="ARBA00046432"/>
    </source>
</evidence>
<dbReference type="SUPFAM" id="SSF100950">
    <property type="entry name" value="NagB/RpiA/CoA transferase-like"/>
    <property type="match status" value="1"/>
</dbReference>
<comment type="subunit">
    <text evidence="8">Component of the translation initiation factor 2B (eIF2B) complex which is a heterodecamer of two sets of five different subunits: alpha, beta, gamma, delta and epsilon. Subunits alpha, beta and delta comprise a regulatory subcomplex and subunits epsilon and gamma comprise a catalytic subcomplex. Within the complex, the hexameric regulatory complex resides at the center, with the two heterodimeric catalytic subcomplexes bound on opposite sides.</text>
</comment>
<evidence type="ECO:0000256" key="3">
    <source>
        <dbReference type="ARBA" id="ARBA00022490"/>
    </source>
</evidence>
<dbReference type="PANTHER" id="PTHR10233:SF14">
    <property type="entry name" value="TRANSLATION INITIATION FACTOR EIF-2B SUBUNIT DELTA"/>
    <property type="match status" value="1"/>
</dbReference>
<keyword evidence="5" id="KW-0648">Protein biosynthesis</keyword>
<dbReference type="STRING" id="1858805.M5GB51"/>